<dbReference type="GO" id="GO:0016593">
    <property type="term" value="C:Cdc73/Paf1 complex"/>
    <property type="evidence" value="ECO:0007669"/>
    <property type="project" value="TreeGrafter"/>
</dbReference>
<dbReference type="PANTHER" id="PTHR14027:SF2">
    <property type="entry name" value="RNA POLYMERASE-ASSOCIATED PROTEIN CTR9 HOMOLOG"/>
    <property type="match status" value="1"/>
</dbReference>
<evidence type="ECO:0000256" key="2">
    <source>
        <dbReference type="ARBA" id="ARBA00022803"/>
    </source>
</evidence>
<reference evidence="4" key="1">
    <citation type="submission" date="2021-01" db="EMBL/GenBank/DDBJ databases">
        <authorList>
            <person name="Corre E."/>
            <person name="Pelletier E."/>
            <person name="Niang G."/>
            <person name="Scheremetjew M."/>
            <person name="Finn R."/>
            <person name="Kale V."/>
            <person name="Holt S."/>
            <person name="Cochrane G."/>
            <person name="Meng A."/>
            <person name="Brown T."/>
            <person name="Cohen L."/>
        </authorList>
    </citation>
    <scope>NUCLEOTIDE SEQUENCE</scope>
    <source>
        <strain evidence="4">CCMP1756</strain>
    </source>
</reference>
<dbReference type="Pfam" id="PF13432">
    <property type="entry name" value="TPR_16"/>
    <property type="match status" value="2"/>
</dbReference>
<dbReference type="PROSITE" id="PS50005">
    <property type="entry name" value="TPR"/>
    <property type="match status" value="3"/>
</dbReference>
<feature type="repeat" description="TPR" evidence="3">
    <location>
        <begin position="476"/>
        <end position="509"/>
    </location>
</feature>
<dbReference type="GO" id="GO:0000993">
    <property type="term" value="F:RNA polymerase II complex binding"/>
    <property type="evidence" value="ECO:0007669"/>
    <property type="project" value="TreeGrafter"/>
</dbReference>
<gene>
    <name evidence="4" type="ORF">PCAL00307_LOCUS16980</name>
</gene>
<protein>
    <submittedName>
        <fullName evidence="4">Uncharacterized protein</fullName>
    </submittedName>
</protein>
<feature type="repeat" description="TPR" evidence="3">
    <location>
        <begin position="211"/>
        <end position="244"/>
    </location>
</feature>
<name>A0A7S4A2A4_9STRA</name>
<evidence type="ECO:0000256" key="1">
    <source>
        <dbReference type="ARBA" id="ARBA00022737"/>
    </source>
</evidence>
<keyword evidence="1" id="KW-0677">Repeat</keyword>
<organism evidence="4">
    <name type="scientific">Pelagomonas calceolata</name>
    <dbReference type="NCBI Taxonomy" id="35677"/>
    <lineage>
        <taxon>Eukaryota</taxon>
        <taxon>Sar</taxon>
        <taxon>Stramenopiles</taxon>
        <taxon>Ochrophyta</taxon>
        <taxon>Pelagophyceae</taxon>
        <taxon>Pelagomonadales</taxon>
        <taxon>Pelagomonadaceae</taxon>
        <taxon>Pelagomonas</taxon>
    </lineage>
</organism>
<proteinExistence type="predicted"/>
<dbReference type="SMART" id="SM00028">
    <property type="entry name" value="TPR"/>
    <property type="match status" value="7"/>
</dbReference>
<dbReference type="InterPro" id="IPR011990">
    <property type="entry name" value="TPR-like_helical_dom_sf"/>
</dbReference>
<dbReference type="InterPro" id="IPR019734">
    <property type="entry name" value="TPR_rpt"/>
</dbReference>
<accession>A0A7S4A2A4</accession>
<dbReference type="Gene3D" id="1.25.40.10">
    <property type="entry name" value="Tetratricopeptide repeat domain"/>
    <property type="match status" value="3"/>
</dbReference>
<dbReference type="InterPro" id="IPR031101">
    <property type="entry name" value="Ctr9"/>
</dbReference>
<dbReference type="GO" id="GO:0006355">
    <property type="term" value="P:regulation of DNA-templated transcription"/>
    <property type="evidence" value="ECO:0007669"/>
    <property type="project" value="InterPro"/>
</dbReference>
<dbReference type="EMBL" id="HBIW01019744">
    <property type="protein sequence ID" value="CAE0701544.1"/>
    <property type="molecule type" value="Transcribed_RNA"/>
</dbReference>
<dbReference type="AlphaFoldDB" id="A0A7S4A2A4"/>
<dbReference type="PANTHER" id="PTHR14027">
    <property type="entry name" value="RNA POLYMERASE-ASSOCIATED PROTEIN CTR9"/>
    <property type="match status" value="1"/>
</dbReference>
<dbReference type="SUPFAM" id="SSF48452">
    <property type="entry name" value="TPR-like"/>
    <property type="match status" value="3"/>
</dbReference>
<keyword evidence="2 3" id="KW-0802">TPR repeat</keyword>
<sequence>MSIVIPVRGSTSTVEIFNDELPDVSTDVINLLRAELAPLRTWCEFAVAYHNQGREEQFREVLLGVVEAFDVYEMQDFYRREPGVFEAGRLRVLNLLAASATNNFIRELRTDAREAWRQKVLEYIGRADKISDASPQTWLIKSIFWISEYHRDARALENATYYADSLLRNSNEISCSARLVKAAILFHEKRYADALQLYTRALRSDPRAAGSSVRIGIGLCAYHLGDTNTALAALERAVALSPRCVPALVATAFLRLIRASELGIGENCIKKSAVLQDPHQSRQGVWNEATPLLIRARDLNPAYSVALNHHANYMFWEHQEALFVGYAQSNVACILSYTDPRALLKSDAHIRVAFEQNNKQALETRVLKITLEPGSKNWWRVKLSSTLPLLSKNEIHKVAIRIIRTPEIEKLASRAYHCGFLCLLVHDHEYFNPGTTVPEIQAEAYFILGRSHHASGNMKVAMPYYTQACKLSPSFALAQYRLAQVQAALGDLPMALEAAETALALAPHAPEVLQLAGILRLESHAFHTSHEVLSLAVAADADNHLTWLALAMSLERRVIMGSRDPAVIARVVDAYCTAADLLRDRGIPVPYQVSNNTGVLQFELHNIVSSQAAFLAALRDCSRRTHFIGEVHYEDMEIDPNVLLAVGLAKSPRENARSCQIWKCVDGEAWLDSVDCCKLWTTGHTVLALRIGERIRIGNGDDACIVRVRGICALEITDEIKNTRDLSTLHSCGQSFSIALSEPLRRYSGAKIQSIKIYHIQALEQHCTDKAIASVYANLTQLHVAAGDVITAGELATNAIQIVPTNIRGMLLGARLALITRKLDQCRIYLDEVNSLAFDHLQKLNNTASSGLFEGSNRAHIVDALVFSGGIWVELKEFGKARSLLGDSQRLCEDNEDKFLSPLYSNVAISKLHLFTNPHGIELAVDRALAALKACASCDVAARALGVVLMGLCQLDDAAHIFERLQDGVTTRTVDARINLGNFNCTRGRWLEAATEYTASTNSTPTTQDSTQNSRADLHYLLSRAYFGVNDVKASRWTLTAAVHLNPNSLSFRRHCH</sequence>
<evidence type="ECO:0000256" key="3">
    <source>
        <dbReference type="PROSITE-ProRule" id="PRU00339"/>
    </source>
</evidence>
<dbReference type="GO" id="GO:0006368">
    <property type="term" value="P:transcription elongation by RNA polymerase II"/>
    <property type="evidence" value="ECO:0007669"/>
    <property type="project" value="TreeGrafter"/>
</dbReference>
<feature type="repeat" description="TPR" evidence="3">
    <location>
        <begin position="442"/>
        <end position="475"/>
    </location>
</feature>
<evidence type="ECO:0000313" key="4">
    <source>
        <dbReference type="EMBL" id="CAE0701544.1"/>
    </source>
</evidence>